<evidence type="ECO:0000313" key="3">
    <source>
        <dbReference type="Proteomes" id="UP000698222"/>
    </source>
</evidence>
<dbReference type="EMBL" id="JAGIOC010000001">
    <property type="protein sequence ID" value="MBP2409013.1"/>
    <property type="molecule type" value="Genomic_DNA"/>
</dbReference>
<organism evidence="2 3">
    <name type="scientific">Brachybacterium fresconis</name>
    <dbReference type="NCBI Taxonomy" id="173363"/>
    <lineage>
        <taxon>Bacteria</taxon>
        <taxon>Bacillati</taxon>
        <taxon>Actinomycetota</taxon>
        <taxon>Actinomycetes</taxon>
        <taxon>Micrococcales</taxon>
        <taxon>Dermabacteraceae</taxon>
        <taxon>Brachybacterium</taxon>
    </lineage>
</organism>
<dbReference type="RefSeq" id="WP_209890320.1">
    <property type="nucleotide sequence ID" value="NZ_BAAAJV010000012.1"/>
</dbReference>
<comment type="caution">
    <text evidence="2">The sequence shown here is derived from an EMBL/GenBank/DDBJ whole genome shotgun (WGS) entry which is preliminary data.</text>
</comment>
<evidence type="ECO:0000313" key="2">
    <source>
        <dbReference type="EMBL" id="MBP2409013.1"/>
    </source>
</evidence>
<gene>
    <name evidence="2" type="ORF">JOF44_001916</name>
</gene>
<name>A0ABS4YJQ5_9MICO</name>
<dbReference type="Proteomes" id="UP000698222">
    <property type="component" value="Unassembled WGS sequence"/>
</dbReference>
<sequence length="522" mass="57058">MQSSVEMSGGDVAVSSEPAMSLVEVEEGLAVLFADEIPEDLDVVPFGIMNAQTGKALADKVALAAGLGNVAAQGAQGAVAAQGLVKLAPQTLEALKAAKPMMSEGWNLGALVGENGKISAQIRWAPAAGAQSAQVLSSLGPAGALLALQVQLASISRRVDENIELTRDVLQAIHQDQWATLLGLYETTMRAVREAKATGVVNDHIFTPLATRDADLRKQKRLFSSFVREHVAALDTDAQNRRAYIEKSIERIFADVHGMLMAEGSWYRAQVLRAAHISRDEANAAENENLLTELVTSSKREHEQAMDEIERLLATLERHCNLMVELPGEFSLPFSSKRRSVQDTAAMAGALAERVAELRERHCSKPAELDPTLRVFHKSAPENLLRILRWAVPGDEPLLALADVNLDRFVGDNAYLGVTPTRFFVSRQSSVRKQGLIDDEFLLDDIRYVRFVERGKSGPALDIITAEENLRLTFDDWARTGPELESARRLSDVLATAMNLPDSEKRTDPLLSERATRELEGA</sequence>
<protein>
    <submittedName>
        <fullName evidence="2">Uncharacterized protein</fullName>
    </submittedName>
</protein>
<reference evidence="2 3" key="1">
    <citation type="submission" date="2021-03" db="EMBL/GenBank/DDBJ databases">
        <title>Sequencing the genomes of 1000 actinobacteria strains.</title>
        <authorList>
            <person name="Klenk H.-P."/>
        </authorList>
    </citation>
    <scope>NUCLEOTIDE SEQUENCE [LARGE SCALE GENOMIC DNA]</scope>
    <source>
        <strain evidence="2 3">DSM 14564</strain>
    </source>
</reference>
<evidence type="ECO:0000256" key="1">
    <source>
        <dbReference type="SAM" id="Coils"/>
    </source>
</evidence>
<keyword evidence="1" id="KW-0175">Coiled coil</keyword>
<feature type="coiled-coil region" evidence="1">
    <location>
        <begin position="295"/>
        <end position="322"/>
    </location>
</feature>
<accession>A0ABS4YJQ5</accession>
<proteinExistence type="predicted"/>
<keyword evidence="3" id="KW-1185">Reference proteome</keyword>